<organism evidence="2 3">
    <name type="scientific">Culex pipiens pipiens</name>
    <name type="common">Northern house mosquito</name>
    <dbReference type="NCBI Taxonomy" id="38569"/>
    <lineage>
        <taxon>Eukaryota</taxon>
        <taxon>Metazoa</taxon>
        <taxon>Ecdysozoa</taxon>
        <taxon>Arthropoda</taxon>
        <taxon>Hexapoda</taxon>
        <taxon>Insecta</taxon>
        <taxon>Pterygota</taxon>
        <taxon>Neoptera</taxon>
        <taxon>Endopterygota</taxon>
        <taxon>Diptera</taxon>
        <taxon>Nematocera</taxon>
        <taxon>Culicoidea</taxon>
        <taxon>Culicidae</taxon>
        <taxon>Culicinae</taxon>
        <taxon>Culicini</taxon>
        <taxon>Culex</taxon>
        <taxon>Culex</taxon>
    </lineage>
</organism>
<accession>A0ABD1CXL5</accession>
<name>A0ABD1CXL5_CULPP</name>
<evidence type="ECO:0000256" key="1">
    <source>
        <dbReference type="SAM" id="MobiDB-lite"/>
    </source>
</evidence>
<proteinExistence type="predicted"/>
<dbReference type="EMBL" id="JBEHCU010008761">
    <property type="protein sequence ID" value="KAL1381191.1"/>
    <property type="molecule type" value="Genomic_DNA"/>
</dbReference>
<dbReference type="AlphaFoldDB" id="A0ABD1CXL5"/>
<sequence length="136" mass="13735">MKQCNWCDETADHQSGNNGGSSAAKNRSPTEAIAIKGEGKVKCAHHQMASPLIGTGSTSSSSNNSANGTSTPTAGFLPQAPAQLVKFGAGSSAGGPGIPGGGPPPSVDSLAALNMLPAHFRDMFLAAHLLRAPNWQ</sequence>
<keyword evidence="3" id="KW-1185">Reference proteome</keyword>
<reference evidence="2 3" key="1">
    <citation type="submission" date="2024-05" db="EMBL/GenBank/DDBJ databases">
        <title>Culex pipiens pipiens assembly and annotation.</title>
        <authorList>
            <person name="Alout H."/>
            <person name="Durand T."/>
        </authorList>
    </citation>
    <scope>NUCLEOTIDE SEQUENCE [LARGE SCALE GENOMIC DNA]</scope>
    <source>
        <strain evidence="2">HA-2024</strain>
        <tissue evidence="2">Whole body</tissue>
    </source>
</reference>
<feature type="compositionally biased region" description="Low complexity" evidence="1">
    <location>
        <begin position="54"/>
        <end position="71"/>
    </location>
</feature>
<feature type="compositionally biased region" description="Gly residues" evidence="1">
    <location>
        <begin position="91"/>
        <end position="100"/>
    </location>
</feature>
<comment type="caution">
    <text evidence="2">The sequence shown here is derived from an EMBL/GenBank/DDBJ whole genome shotgun (WGS) entry which is preliminary data.</text>
</comment>
<dbReference type="Proteomes" id="UP001562425">
    <property type="component" value="Unassembled WGS sequence"/>
</dbReference>
<feature type="compositionally biased region" description="Polar residues" evidence="1">
    <location>
        <begin position="13"/>
        <end position="29"/>
    </location>
</feature>
<feature type="region of interest" description="Disordered" evidence="1">
    <location>
        <begin position="87"/>
        <end position="106"/>
    </location>
</feature>
<evidence type="ECO:0000313" key="2">
    <source>
        <dbReference type="EMBL" id="KAL1381191.1"/>
    </source>
</evidence>
<feature type="region of interest" description="Disordered" evidence="1">
    <location>
        <begin position="1"/>
        <end position="82"/>
    </location>
</feature>
<evidence type="ECO:0000313" key="3">
    <source>
        <dbReference type="Proteomes" id="UP001562425"/>
    </source>
</evidence>
<gene>
    <name evidence="2" type="ORF">pipiens_013646</name>
</gene>
<protein>
    <submittedName>
        <fullName evidence="2">Uncharacterized protein</fullName>
    </submittedName>
</protein>